<evidence type="ECO:0000313" key="8">
    <source>
        <dbReference type="Proteomes" id="UP000694620"/>
    </source>
</evidence>
<dbReference type="Gene3D" id="3.30.70.2970">
    <property type="entry name" value="Protein of unknown function (DUF541), domain 2"/>
    <property type="match status" value="1"/>
</dbReference>
<evidence type="ECO:0000256" key="5">
    <source>
        <dbReference type="ARBA" id="ARBA00023242"/>
    </source>
</evidence>
<evidence type="ECO:0000313" key="7">
    <source>
        <dbReference type="Ensembl" id="ENSECRP00000004557.1"/>
    </source>
</evidence>
<dbReference type="Ensembl" id="ENSECRT00000004635.1">
    <property type="protein sequence ID" value="ENSECRP00000004557.1"/>
    <property type="gene ID" value="ENSECRG00000003097.1"/>
</dbReference>
<dbReference type="Pfam" id="PF04402">
    <property type="entry name" value="SIMPL"/>
    <property type="match status" value="1"/>
</dbReference>
<dbReference type="GeneTree" id="ENSGT00390000012588"/>
<keyword evidence="5" id="KW-0539">Nucleus</keyword>
<protein>
    <submittedName>
        <fullName evidence="7">Interleukin-1 receptor-associated kinase 1 binding protein 1</fullName>
    </submittedName>
</protein>
<dbReference type="GeneID" id="114648596"/>
<evidence type="ECO:0000256" key="3">
    <source>
        <dbReference type="ARBA" id="ARBA00005509"/>
    </source>
</evidence>
<keyword evidence="4" id="KW-0963">Cytoplasm</keyword>
<reference evidence="7" key="3">
    <citation type="submission" date="2025-09" db="UniProtKB">
        <authorList>
            <consortium name="Ensembl"/>
        </authorList>
    </citation>
    <scope>IDENTIFICATION</scope>
</reference>
<organism evidence="7 8">
    <name type="scientific">Erpetoichthys calabaricus</name>
    <name type="common">Rope fish</name>
    <name type="synonym">Calamoichthys calabaricus</name>
    <dbReference type="NCBI Taxonomy" id="27687"/>
    <lineage>
        <taxon>Eukaryota</taxon>
        <taxon>Metazoa</taxon>
        <taxon>Chordata</taxon>
        <taxon>Craniata</taxon>
        <taxon>Vertebrata</taxon>
        <taxon>Euteleostomi</taxon>
        <taxon>Actinopterygii</taxon>
        <taxon>Polypteriformes</taxon>
        <taxon>Polypteridae</taxon>
        <taxon>Erpetoichthys</taxon>
    </lineage>
</organism>
<feature type="region of interest" description="Disordered" evidence="6">
    <location>
        <begin position="20"/>
        <end position="46"/>
    </location>
</feature>
<dbReference type="OrthoDB" id="6365554at2759"/>
<comment type="subcellular location">
    <subcellularLocation>
        <location evidence="2">Cytoplasm</location>
    </subcellularLocation>
    <subcellularLocation>
        <location evidence="1">Nucleus</location>
    </subcellularLocation>
</comment>
<feature type="region of interest" description="Disordered" evidence="6">
    <location>
        <begin position="205"/>
        <end position="230"/>
    </location>
</feature>
<dbReference type="GO" id="GO:0005634">
    <property type="term" value="C:nucleus"/>
    <property type="evidence" value="ECO:0007669"/>
    <property type="project" value="UniProtKB-SubCell"/>
</dbReference>
<name>A0A8C4RS89_ERPCA</name>
<dbReference type="PANTHER" id="PTHR18842:SF2">
    <property type="entry name" value="INTERLEUKIN-1 RECEPTOR-ASSOCIATED KINASE 1-BINDING PROTEIN 1"/>
    <property type="match status" value="1"/>
</dbReference>
<dbReference type="PANTHER" id="PTHR18842">
    <property type="entry name" value="INTERLEUKIN-1 RECEPTOR-ASSOCIATED KINASE 1-BINDING PROTEIN 1"/>
    <property type="match status" value="1"/>
</dbReference>
<reference evidence="7" key="1">
    <citation type="submission" date="2021-06" db="EMBL/GenBank/DDBJ databases">
        <authorList>
            <consortium name="Wellcome Sanger Institute Data Sharing"/>
        </authorList>
    </citation>
    <scope>NUCLEOTIDE SEQUENCE [LARGE SCALE GENOMIC DNA]</scope>
</reference>
<proteinExistence type="inferred from homology"/>
<evidence type="ECO:0000256" key="1">
    <source>
        <dbReference type="ARBA" id="ARBA00004123"/>
    </source>
</evidence>
<dbReference type="CTD" id="134728"/>
<keyword evidence="8" id="KW-1185">Reference proteome</keyword>
<evidence type="ECO:0000256" key="6">
    <source>
        <dbReference type="SAM" id="MobiDB-lite"/>
    </source>
</evidence>
<dbReference type="GO" id="GO:0006955">
    <property type="term" value="P:immune response"/>
    <property type="evidence" value="ECO:0007669"/>
    <property type="project" value="InterPro"/>
</dbReference>
<dbReference type="InterPro" id="IPR030312">
    <property type="entry name" value="IRAK1BP1"/>
</dbReference>
<comment type="similarity">
    <text evidence="3">Belongs to the IRAK1BP1 family.</text>
</comment>
<evidence type="ECO:0000256" key="2">
    <source>
        <dbReference type="ARBA" id="ARBA00004496"/>
    </source>
</evidence>
<sequence>MASRQSRVFAAVIPSEDIYRDENEDSNRSGGFMHGVKASSGQRPSAEREIQVTGTARLSTLPDRARLCLRVSSRKDSAAEAKNSVSRRLDYILMTLRQHGLQEENVKVIKDIRRFETAYCMDAEVCAIFADLEKMQNVANLFVEKLDSSVVVGTPEFYHTTENLEKVRRQAFLAAVGSAKHKAKEVCRLVNQSLGRPVIIKEEETKEWEGPSEEGTEEMRPSIQPTGQQRLQNASVIVTSRVFVSFEIKPKEKGKKHTL</sequence>
<gene>
    <name evidence="7" type="primary">IRAK1BP1</name>
    <name evidence="7" type="synonym">irak1bp1</name>
</gene>
<dbReference type="AlphaFoldDB" id="A0A8C4RS89"/>
<dbReference type="GO" id="GO:0043123">
    <property type="term" value="P:positive regulation of canonical NF-kappaB signal transduction"/>
    <property type="evidence" value="ECO:0007669"/>
    <property type="project" value="InterPro"/>
</dbReference>
<dbReference type="InterPro" id="IPR007497">
    <property type="entry name" value="SIMPL/DUF541"/>
</dbReference>
<dbReference type="RefSeq" id="XP_028653550.1">
    <property type="nucleotide sequence ID" value="XM_028797717.2"/>
</dbReference>
<evidence type="ECO:0000256" key="4">
    <source>
        <dbReference type="ARBA" id="ARBA00022490"/>
    </source>
</evidence>
<accession>A0A8C4RS89</accession>
<reference evidence="7" key="2">
    <citation type="submission" date="2025-08" db="UniProtKB">
        <authorList>
            <consortium name="Ensembl"/>
        </authorList>
    </citation>
    <scope>IDENTIFICATION</scope>
</reference>
<dbReference type="GO" id="GO:0005737">
    <property type="term" value="C:cytoplasm"/>
    <property type="evidence" value="ECO:0007669"/>
    <property type="project" value="UniProtKB-SubCell"/>
</dbReference>
<dbReference type="Gene3D" id="3.30.110.170">
    <property type="entry name" value="Protein of unknown function (DUF541), domain 1"/>
    <property type="match status" value="1"/>
</dbReference>
<dbReference type="Proteomes" id="UP000694620">
    <property type="component" value="Chromosome 3"/>
</dbReference>